<gene>
    <name evidence="2" type="ORF">PROFUN_15105</name>
</gene>
<dbReference type="Proteomes" id="UP000241769">
    <property type="component" value="Unassembled WGS sequence"/>
</dbReference>
<sequence>MKVKKEQNSIADLISATTLRALSVRPEDYDAAHDGESYELPLNNYYRGMLSESNILVLSKKGHPKDDVILVRVVQFIKADDVSKKLRNSLRRSLGKPTMEVCAVEVVFLFTMPPIRMYGACRIYPKELFKKSIKEHVKRFIDEENERNKASKKDEESKQDKKTVKKEKIVARSA</sequence>
<dbReference type="AlphaFoldDB" id="A0A2P6MZ90"/>
<name>A0A2P6MZ90_9EUKA</name>
<organism evidence="2 3">
    <name type="scientific">Planoprotostelium fungivorum</name>
    <dbReference type="NCBI Taxonomy" id="1890364"/>
    <lineage>
        <taxon>Eukaryota</taxon>
        <taxon>Amoebozoa</taxon>
        <taxon>Evosea</taxon>
        <taxon>Variosea</taxon>
        <taxon>Cavosteliida</taxon>
        <taxon>Cavosteliaceae</taxon>
        <taxon>Planoprotostelium</taxon>
    </lineage>
</organism>
<accession>A0A2P6MZ90</accession>
<comment type="caution">
    <text evidence="2">The sequence shown here is derived from an EMBL/GenBank/DDBJ whole genome shotgun (WGS) entry which is preliminary data.</text>
</comment>
<protein>
    <submittedName>
        <fullName evidence="2">Uncharacterized protein</fullName>
    </submittedName>
</protein>
<proteinExistence type="predicted"/>
<feature type="region of interest" description="Disordered" evidence="1">
    <location>
        <begin position="144"/>
        <end position="174"/>
    </location>
</feature>
<dbReference type="InParanoid" id="A0A2P6MZ90"/>
<evidence type="ECO:0000256" key="1">
    <source>
        <dbReference type="SAM" id="MobiDB-lite"/>
    </source>
</evidence>
<reference evidence="2 3" key="1">
    <citation type="journal article" date="2018" name="Genome Biol. Evol.">
        <title>Multiple Roots of Fruiting Body Formation in Amoebozoa.</title>
        <authorList>
            <person name="Hillmann F."/>
            <person name="Forbes G."/>
            <person name="Novohradska S."/>
            <person name="Ferling I."/>
            <person name="Riege K."/>
            <person name="Groth M."/>
            <person name="Westermann M."/>
            <person name="Marz M."/>
            <person name="Spaller T."/>
            <person name="Winckler T."/>
            <person name="Schaap P."/>
            <person name="Glockner G."/>
        </authorList>
    </citation>
    <scope>NUCLEOTIDE SEQUENCE [LARGE SCALE GENOMIC DNA]</scope>
    <source>
        <strain evidence="2 3">Jena</strain>
    </source>
</reference>
<keyword evidence="3" id="KW-1185">Reference proteome</keyword>
<evidence type="ECO:0000313" key="2">
    <source>
        <dbReference type="EMBL" id="PRP77015.1"/>
    </source>
</evidence>
<evidence type="ECO:0000313" key="3">
    <source>
        <dbReference type="Proteomes" id="UP000241769"/>
    </source>
</evidence>
<dbReference type="EMBL" id="MDYQ01000286">
    <property type="protein sequence ID" value="PRP77015.1"/>
    <property type="molecule type" value="Genomic_DNA"/>
</dbReference>